<keyword evidence="3" id="KW-1185">Reference proteome</keyword>
<evidence type="ECO:0000313" key="2">
    <source>
        <dbReference type="EMBL" id="GET40187.1"/>
    </source>
</evidence>
<dbReference type="Proteomes" id="UP001050975">
    <property type="component" value="Unassembled WGS sequence"/>
</dbReference>
<name>A0AAV3XBC8_9CYAN</name>
<feature type="transmembrane region" description="Helical" evidence="1">
    <location>
        <begin position="157"/>
        <end position="177"/>
    </location>
</feature>
<evidence type="ECO:0008006" key="4">
    <source>
        <dbReference type="Google" id="ProtNLM"/>
    </source>
</evidence>
<dbReference type="Pfam" id="PF11833">
    <property type="entry name" value="CPP1-like"/>
    <property type="match status" value="1"/>
</dbReference>
<accession>A0AAV3XBC8</accession>
<comment type="caution">
    <text evidence="2">The sequence shown here is derived from an EMBL/GenBank/DDBJ whole genome shotgun (WGS) entry which is preliminary data.</text>
</comment>
<feature type="transmembrane region" description="Helical" evidence="1">
    <location>
        <begin position="189"/>
        <end position="207"/>
    </location>
</feature>
<protein>
    <recommendedName>
        <fullName evidence="4">Molecular chaperone DnaJ</fullName>
    </recommendedName>
</protein>
<evidence type="ECO:0000256" key="1">
    <source>
        <dbReference type="SAM" id="Phobius"/>
    </source>
</evidence>
<organism evidence="2 3">
    <name type="scientific">Microseira wollei NIES-4236</name>
    <dbReference type="NCBI Taxonomy" id="2530354"/>
    <lineage>
        <taxon>Bacteria</taxon>
        <taxon>Bacillati</taxon>
        <taxon>Cyanobacteriota</taxon>
        <taxon>Cyanophyceae</taxon>
        <taxon>Oscillatoriophycideae</taxon>
        <taxon>Aerosakkonematales</taxon>
        <taxon>Aerosakkonemataceae</taxon>
        <taxon>Microseira</taxon>
    </lineage>
</organism>
<dbReference type="PANTHER" id="PTHR33372">
    <property type="match status" value="1"/>
</dbReference>
<keyword evidence="1" id="KW-1133">Transmembrane helix</keyword>
<sequence>MSVQNPYEQLGLTEDASFDEIKAARDRLLAESLGDRQRQEMLETAYDAILMERLRMRQEGKIKVPEGVRFPERLTTAPPSTPPTPVQQSPAWLQRLIDTPSTKDVLLPAGLFGSLGALSIFLPPGNSSILQLTLALGIGLSLYFLNRKENLFGRAILLTLFGLLVGLLLGGLFYSLLSTPIASIPLKDEQFITLVTLILLWLVSSFLR</sequence>
<reference evidence="2" key="1">
    <citation type="submission" date="2019-10" db="EMBL/GenBank/DDBJ databases">
        <title>Draft genome sequece of Microseira wollei NIES-4236.</title>
        <authorList>
            <person name="Yamaguchi H."/>
            <person name="Suzuki S."/>
            <person name="Kawachi M."/>
        </authorList>
    </citation>
    <scope>NUCLEOTIDE SEQUENCE</scope>
    <source>
        <strain evidence="2">NIES-4236</strain>
    </source>
</reference>
<dbReference type="EMBL" id="BLAY01000084">
    <property type="protein sequence ID" value="GET40187.1"/>
    <property type="molecule type" value="Genomic_DNA"/>
</dbReference>
<gene>
    <name evidence="2" type="ORF">MiSe_49950</name>
</gene>
<keyword evidence="1" id="KW-0472">Membrane</keyword>
<proteinExistence type="predicted"/>
<evidence type="ECO:0000313" key="3">
    <source>
        <dbReference type="Proteomes" id="UP001050975"/>
    </source>
</evidence>
<dbReference type="InterPro" id="IPR021788">
    <property type="entry name" value="CPP1-like"/>
</dbReference>
<dbReference type="PANTHER" id="PTHR33372:SF2">
    <property type="entry name" value="PROTEIN CHAPERONE-LIKE PROTEIN OF POR1, CHLOROPLASTIC"/>
    <property type="match status" value="1"/>
</dbReference>
<dbReference type="RefSeq" id="WP_226586007.1">
    <property type="nucleotide sequence ID" value="NZ_BLAY01000084.1"/>
</dbReference>
<feature type="transmembrane region" description="Helical" evidence="1">
    <location>
        <begin position="105"/>
        <end position="122"/>
    </location>
</feature>
<dbReference type="AlphaFoldDB" id="A0AAV3XBC8"/>
<keyword evidence="1" id="KW-0812">Transmembrane</keyword>
<feature type="transmembrane region" description="Helical" evidence="1">
    <location>
        <begin position="128"/>
        <end position="145"/>
    </location>
</feature>